<keyword evidence="3" id="KW-1133">Transmembrane helix</keyword>
<dbReference type="GeneTree" id="ENSGT01150000286901"/>
<dbReference type="GO" id="GO:0016324">
    <property type="term" value="C:apical plasma membrane"/>
    <property type="evidence" value="ECO:0007669"/>
    <property type="project" value="TreeGrafter"/>
</dbReference>
<reference evidence="4" key="1">
    <citation type="submission" date="2025-08" db="UniProtKB">
        <authorList>
            <consortium name="Ensembl"/>
        </authorList>
    </citation>
    <scope>IDENTIFICATION</scope>
</reference>
<evidence type="ECO:0000313" key="4">
    <source>
        <dbReference type="Ensembl" id="ENSHCOP00000015831.1"/>
    </source>
</evidence>
<feature type="transmembrane region" description="Helical" evidence="3">
    <location>
        <begin position="73"/>
        <end position="95"/>
    </location>
</feature>
<dbReference type="Proteomes" id="UP000264820">
    <property type="component" value="Unplaced"/>
</dbReference>
<reference evidence="4" key="2">
    <citation type="submission" date="2025-09" db="UniProtKB">
        <authorList>
            <consortium name="Ensembl"/>
        </authorList>
    </citation>
    <scope>IDENTIFICATION</scope>
</reference>
<sequence>NVFGVQVFVACHSVLQLSQLLVSGYMKSSISTIERRYGLSSQKSGLLAAFNEVGNTLLIVFVSFLGSHVHRPRAIGCGALLACLASLLMALPHFVSGPYRYGERLSAPFAFQA</sequence>
<evidence type="ECO:0000256" key="1">
    <source>
        <dbReference type="ARBA" id="ARBA00004141"/>
    </source>
</evidence>
<dbReference type="SUPFAM" id="SSF103473">
    <property type="entry name" value="MFS general substrate transporter"/>
    <property type="match status" value="1"/>
</dbReference>
<dbReference type="OMA" id="HISCELT"/>
<dbReference type="Pfam" id="PF03137">
    <property type="entry name" value="OATP"/>
    <property type="match status" value="1"/>
</dbReference>
<keyword evidence="5" id="KW-1185">Reference proteome</keyword>
<dbReference type="AlphaFoldDB" id="A0A3Q2YD86"/>
<keyword evidence="3" id="KW-0812">Transmembrane</keyword>
<evidence type="ECO:0000256" key="2">
    <source>
        <dbReference type="ARBA" id="ARBA00023157"/>
    </source>
</evidence>
<organism evidence="4 5">
    <name type="scientific">Hippocampus comes</name>
    <name type="common">Tiger tail seahorse</name>
    <dbReference type="NCBI Taxonomy" id="109280"/>
    <lineage>
        <taxon>Eukaryota</taxon>
        <taxon>Metazoa</taxon>
        <taxon>Chordata</taxon>
        <taxon>Craniata</taxon>
        <taxon>Vertebrata</taxon>
        <taxon>Euteleostomi</taxon>
        <taxon>Actinopterygii</taxon>
        <taxon>Neopterygii</taxon>
        <taxon>Teleostei</taxon>
        <taxon>Neoteleostei</taxon>
        <taxon>Acanthomorphata</taxon>
        <taxon>Syngnathiaria</taxon>
        <taxon>Syngnathiformes</taxon>
        <taxon>Syngnathoidei</taxon>
        <taxon>Syngnathidae</taxon>
        <taxon>Hippocampus</taxon>
    </lineage>
</organism>
<dbReference type="Ensembl" id="ENSHCOT00000028223.1">
    <property type="protein sequence ID" value="ENSHCOP00000015831.1"/>
    <property type="gene ID" value="ENSHCOG00000019500.1"/>
</dbReference>
<keyword evidence="3" id="KW-0472">Membrane</keyword>
<evidence type="ECO:0000313" key="5">
    <source>
        <dbReference type="Proteomes" id="UP000264820"/>
    </source>
</evidence>
<evidence type="ECO:0000256" key="3">
    <source>
        <dbReference type="SAM" id="Phobius"/>
    </source>
</evidence>
<dbReference type="GO" id="GO:0016323">
    <property type="term" value="C:basolateral plasma membrane"/>
    <property type="evidence" value="ECO:0007669"/>
    <property type="project" value="TreeGrafter"/>
</dbReference>
<dbReference type="InterPro" id="IPR004156">
    <property type="entry name" value="OATP"/>
</dbReference>
<dbReference type="InterPro" id="IPR036259">
    <property type="entry name" value="MFS_trans_sf"/>
</dbReference>
<protein>
    <submittedName>
        <fullName evidence="4">Uncharacterized protein</fullName>
    </submittedName>
</protein>
<accession>A0A3Q2YD86</accession>
<dbReference type="PANTHER" id="PTHR11388:SF87">
    <property type="entry name" value="SOLUTE CARRIER ORGANIC ANION TRANSPORTER FAMILY MEMBER 2B1"/>
    <property type="match status" value="1"/>
</dbReference>
<name>A0A3Q2YD86_HIPCM</name>
<dbReference type="PANTHER" id="PTHR11388">
    <property type="entry name" value="ORGANIC ANION TRANSPORTER"/>
    <property type="match status" value="1"/>
</dbReference>
<comment type="subcellular location">
    <subcellularLocation>
        <location evidence="1">Membrane</location>
        <topology evidence="1">Multi-pass membrane protein</topology>
    </subcellularLocation>
</comment>
<proteinExistence type="predicted"/>
<dbReference type="Gene3D" id="1.20.1250.20">
    <property type="entry name" value="MFS general substrate transporter like domains"/>
    <property type="match status" value="1"/>
</dbReference>
<dbReference type="GO" id="GO:0043252">
    <property type="term" value="P:sodium-independent organic anion transport"/>
    <property type="evidence" value="ECO:0007669"/>
    <property type="project" value="TreeGrafter"/>
</dbReference>
<dbReference type="GO" id="GO:0015347">
    <property type="term" value="F:sodium-independent organic anion transmembrane transporter activity"/>
    <property type="evidence" value="ECO:0007669"/>
    <property type="project" value="TreeGrafter"/>
</dbReference>
<dbReference type="STRING" id="109280.ENSHCOP00000015831"/>
<dbReference type="GO" id="GO:0015125">
    <property type="term" value="F:bile acid transmembrane transporter activity"/>
    <property type="evidence" value="ECO:0007669"/>
    <property type="project" value="TreeGrafter"/>
</dbReference>
<feature type="transmembrane region" description="Helical" evidence="3">
    <location>
        <begin position="46"/>
        <end position="67"/>
    </location>
</feature>
<keyword evidence="2" id="KW-1015">Disulfide bond</keyword>